<dbReference type="SUPFAM" id="SSF64438">
    <property type="entry name" value="CNF1/YfiH-like putative cysteine hydrolases"/>
    <property type="match status" value="1"/>
</dbReference>
<evidence type="ECO:0000256" key="11">
    <source>
        <dbReference type="SAM" id="MobiDB-lite"/>
    </source>
</evidence>
<evidence type="ECO:0000256" key="4">
    <source>
        <dbReference type="ARBA" id="ARBA00022723"/>
    </source>
</evidence>
<evidence type="ECO:0000256" key="10">
    <source>
        <dbReference type="RuleBase" id="RU361274"/>
    </source>
</evidence>
<dbReference type="AlphaFoldDB" id="A0A7C4CA74"/>
<dbReference type="GO" id="GO:0017061">
    <property type="term" value="F:S-methyl-5-thioadenosine phosphorylase activity"/>
    <property type="evidence" value="ECO:0007669"/>
    <property type="project" value="UniProtKB-EC"/>
</dbReference>
<dbReference type="InterPro" id="IPR038371">
    <property type="entry name" value="Cu_polyphenol_OxRdtase_sf"/>
</dbReference>
<evidence type="ECO:0000256" key="5">
    <source>
        <dbReference type="ARBA" id="ARBA00022801"/>
    </source>
</evidence>
<keyword evidence="4" id="KW-0479">Metal-binding</keyword>
<comment type="catalytic activity">
    <reaction evidence="1">
        <text>inosine + phosphate = alpha-D-ribose 1-phosphate + hypoxanthine</text>
        <dbReference type="Rhea" id="RHEA:27646"/>
        <dbReference type="ChEBI" id="CHEBI:17368"/>
        <dbReference type="ChEBI" id="CHEBI:17596"/>
        <dbReference type="ChEBI" id="CHEBI:43474"/>
        <dbReference type="ChEBI" id="CHEBI:57720"/>
        <dbReference type="EC" id="2.4.2.1"/>
    </reaction>
    <physiologicalReaction direction="left-to-right" evidence="1">
        <dbReference type="Rhea" id="RHEA:27647"/>
    </physiologicalReaction>
</comment>
<evidence type="ECO:0000256" key="7">
    <source>
        <dbReference type="ARBA" id="ARBA00047989"/>
    </source>
</evidence>
<comment type="caution">
    <text evidence="12">The sequence shown here is derived from an EMBL/GenBank/DDBJ whole genome shotgun (WGS) entry which is preliminary data.</text>
</comment>
<dbReference type="Gene3D" id="3.60.140.10">
    <property type="entry name" value="CNF1/YfiH-like putative cysteine hydrolases"/>
    <property type="match status" value="1"/>
</dbReference>
<dbReference type="NCBIfam" id="TIGR00726">
    <property type="entry name" value="peptidoglycan editing factor PgeF"/>
    <property type="match status" value="1"/>
</dbReference>
<reference evidence="12" key="1">
    <citation type="journal article" date="2020" name="mSystems">
        <title>Genome- and Community-Level Interaction Insights into Carbon Utilization and Element Cycling Functions of Hydrothermarchaeota in Hydrothermal Sediment.</title>
        <authorList>
            <person name="Zhou Z."/>
            <person name="Liu Y."/>
            <person name="Xu W."/>
            <person name="Pan J."/>
            <person name="Luo Z.H."/>
            <person name="Li M."/>
        </authorList>
    </citation>
    <scope>NUCLEOTIDE SEQUENCE [LARGE SCALE GENOMIC DNA]</scope>
    <source>
        <strain evidence="12">SpSt-488</strain>
    </source>
</reference>
<name>A0A7C4CA74_UNCW3</name>
<feature type="region of interest" description="Disordered" evidence="11">
    <location>
        <begin position="1"/>
        <end position="38"/>
    </location>
</feature>
<comment type="catalytic activity">
    <reaction evidence="9">
        <text>S-methyl-5'-thioadenosine + phosphate = 5-(methylsulfanyl)-alpha-D-ribose 1-phosphate + adenine</text>
        <dbReference type="Rhea" id="RHEA:11852"/>
        <dbReference type="ChEBI" id="CHEBI:16708"/>
        <dbReference type="ChEBI" id="CHEBI:17509"/>
        <dbReference type="ChEBI" id="CHEBI:43474"/>
        <dbReference type="ChEBI" id="CHEBI:58533"/>
        <dbReference type="EC" id="2.4.2.28"/>
    </reaction>
    <physiologicalReaction direction="left-to-right" evidence="9">
        <dbReference type="Rhea" id="RHEA:11853"/>
    </physiologicalReaction>
</comment>
<dbReference type="EMBL" id="DSUT01000026">
    <property type="protein sequence ID" value="HGK27631.1"/>
    <property type="molecule type" value="Genomic_DNA"/>
</dbReference>
<dbReference type="PANTHER" id="PTHR30616">
    <property type="entry name" value="UNCHARACTERIZED PROTEIN YFIH"/>
    <property type="match status" value="1"/>
</dbReference>
<dbReference type="CDD" id="cd16833">
    <property type="entry name" value="YfiH"/>
    <property type="match status" value="1"/>
</dbReference>
<evidence type="ECO:0000256" key="8">
    <source>
        <dbReference type="ARBA" id="ARBA00048968"/>
    </source>
</evidence>
<protein>
    <recommendedName>
        <fullName evidence="10">Purine nucleoside phosphorylase</fullName>
    </recommendedName>
</protein>
<comment type="similarity">
    <text evidence="2 10">Belongs to the purine nucleoside phosphorylase YfiH/LACC1 family.</text>
</comment>
<dbReference type="InterPro" id="IPR003730">
    <property type="entry name" value="Cu_polyphenol_OxRdtase"/>
</dbReference>
<keyword evidence="6" id="KW-0862">Zinc</keyword>
<evidence type="ECO:0000256" key="2">
    <source>
        <dbReference type="ARBA" id="ARBA00007353"/>
    </source>
</evidence>
<accession>A0A7C4CA74</accession>
<keyword evidence="5" id="KW-0378">Hydrolase</keyword>
<comment type="catalytic activity">
    <reaction evidence="8">
        <text>adenosine + phosphate = alpha-D-ribose 1-phosphate + adenine</text>
        <dbReference type="Rhea" id="RHEA:27642"/>
        <dbReference type="ChEBI" id="CHEBI:16335"/>
        <dbReference type="ChEBI" id="CHEBI:16708"/>
        <dbReference type="ChEBI" id="CHEBI:43474"/>
        <dbReference type="ChEBI" id="CHEBI:57720"/>
        <dbReference type="EC" id="2.4.2.1"/>
    </reaction>
    <physiologicalReaction direction="left-to-right" evidence="8">
        <dbReference type="Rhea" id="RHEA:27643"/>
    </physiologicalReaction>
</comment>
<gene>
    <name evidence="12" type="primary">pgeF</name>
    <name evidence="12" type="ORF">ENS41_01600</name>
</gene>
<evidence type="ECO:0000256" key="6">
    <source>
        <dbReference type="ARBA" id="ARBA00022833"/>
    </source>
</evidence>
<feature type="compositionally biased region" description="Low complexity" evidence="11">
    <location>
        <begin position="12"/>
        <end position="28"/>
    </location>
</feature>
<feature type="compositionally biased region" description="Polar residues" evidence="11">
    <location>
        <begin position="1"/>
        <end position="11"/>
    </location>
</feature>
<dbReference type="GO" id="GO:0005507">
    <property type="term" value="F:copper ion binding"/>
    <property type="evidence" value="ECO:0007669"/>
    <property type="project" value="TreeGrafter"/>
</dbReference>
<sequence length="297" mass="33062">MTFATPSNWTNSEAGVASSSPSSTSSPAPRRKERLVKNGWHKKSEGSLHWFELAISDRLLVAFTTRKGGLSRPPYSSLNASFDVGDLADHVTENRLRIRRSLHLRTLITLRQVHGDAVIPVCDYTTPPDLIEGDALVTSEPGLGMGIMVADCLPVYIYADDLRCAGVAHCGWRGTVRRVAEKLARTIMHRYSVRLADLRFAFGPCICPNCLTVGEDVWQAFRVSFPTPERFLPLTPDPDGRSTRLLDLREANRHLLRDLGLTEAGSLDACSRENDDEFYSVRRERTTGRNLAVIALR</sequence>
<dbReference type="PANTHER" id="PTHR30616:SF2">
    <property type="entry name" value="PURINE NUCLEOSIDE PHOSPHORYLASE LACC1"/>
    <property type="match status" value="1"/>
</dbReference>
<comment type="catalytic activity">
    <reaction evidence="7">
        <text>adenosine + H2O + H(+) = inosine + NH4(+)</text>
        <dbReference type="Rhea" id="RHEA:24408"/>
        <dbReference type="ChEBI" id="CHEBI:15377"/>
        <dbReference type="ChEBI" id="CHEBI:15378"/>
        <dbReference type="ChEBI" id="CHEBI:16335"/>
        <dbReference type="ChEBI" id="CHEBI:17596"/>
        <dbReference type="ChEBI" id="CHEBI:28938"/>
        <dbReference type="EC" id="3.5.4.4"/>
    </reaction>
    <physiologicalReaction direction="left-to-right" evidence="7">
        <dbReference type="Rhea" id="RHEA:24409"/>
    </physiologicalReaction>
</comment>
<organism evidence="12">
    <name type="scientific">candidate division WOR-3 bacterium</name>
    <dbReference type="NCBI Taxonomy" id="2052148"/>
    <lineage>
        <taxon>Bacteria</taxon>
        <taxon>Bacteria division WOR-3</taxon>
    </lineage>
</organism>
<evidence type="ECO:0000256" key="3">
    <source>
        <dbReference type="ARBA" id="ARBA00022679"/>
    </source>
</evidence>
<proteinExistence type="inferred from homology"/>
<evidence type="ECO:0000256" key="1">
    <source>
        <dbReference type="ARBA" id="ARBA00000553"/>
    </source>
</evidence>
<evidence type="ECO:0000256" key="9">
    <source>
        <dbReference type="ARBA" id="ARBA00049893"/>
    </source>
</evidence>
<dbReference type="Pfam" id="PF02578">
    <property type="entry name" value="Cu-oxidase_4"/>
    <property type="match status" value="1"/>
</dbReference>
<dbReference type="GO" id="GO:0016787">
    <property type="term" value="F:hydrolase activity"/>
    <property type="evidence" value="ECO:0007669"/>
    <property type="project" value="UniProtKB-KW"/>
</dbReference>
<evidence type="ECO:0000313" key="12">
    <source>
        <dbReference type="EMBL" id="HGK27631.1"/>
    </source>
</evidence>
<dbReference type="InterPro" id="IPR011324">
    <property type="entry name" value="Cytotoxic_necrot_fac-like_cat"/>
</dbReference>
<keyword evidence="3" id="KW-0808">Transferase</keyword>